<keyword evidence="3" id="KW-1185">Reference proteome</keyword>
<dbReference type="Proteomes" id="UP001206925">
    <property type="component" value="Unassembled WGS sequence"/>
</dbReference>
<name>A0AAD5CTV6_AMBAR</name>
<keyword evidence="1" id="KW-0472">Membrane</keyword>
<feature type="non-terminal residue" evidence="2">
    <location>
        <position position="104"/>
    </location>
</feature>
<keyword evidence="1" id="KW-0812">Transmembrane</keyword>
<protein>
    <submittedName>
        <fullName evidence="2">Uncharacterized protein</fullName>
    </submittedName>
</protein>
<organism evidence="2 3">
    <name type="scientific">Ambrosia artemisiifolia</name>
    <name type="common">Common ragweed</name>
    <dbReference type="NCBI Taxonomy" id="4212"/>
    <lineage>
        <taxon>Eukaryota</taxon>
        <taxon>Viridiplantae</taxon>
        <taxon>Streptophyta</taxon>
        <taxon>Embryophyta</taxon>
        <taxon>Tracheophyta</taxon>
        <taxon>Spermatophyta</taxon>
        <taxon>Magnoliopsida</taxon>
        <taxon>eudicotyledons</taxon>
        <taxon>Gunneridae</taxon>
        <taxon>Pentapetalae</taxon>
        <taxon>asterids</taxon>
        <taxon>campanulids</taxon>
        <taxon>Asterales</taxon>
        <taxon>Asteraceae</taxon>
        <taxon>Asteroideae</taxon>
        <taxon>Heliantheae alliance</taxon>
        <taxon>Heliantheae</taxon>
        <taxon>Ambrosia</taxon>
    </lineage>
</organism>
<evidence type="ECO:0000313" key="3">
    <source>
        <dbReference type="Proteomes" id="UP001206925"/>
    </source>
</evidence>
<evidence type="ECO:0000313" key="2">
    <source>
        <dbReference type="EMBL" id="KAI7747225.1"/>
    </source>
</evidence>
<keyword evidence="1" id="KW-1133">Transmembrane helix</keyword>
<gene>
    <name evidence="2" type="ORF">M8C21_002017</name>
</gene>
<reference evidence="2" key="1">
    <citation type="submission" date="2022-06" db="EMBL/GenBank/DDBJ databases">
        <title>Uncovering the hologenomic basis of an extraordinary plant invasion.</title>
        <authorList>
            <person name="Bieker V.C."/>
            <person name="Martin M.D."/>
            <person name="Gilbert T."/>
            <person name="Hodgins K."/>
            <person name="Battlay P."/>
            <person name="Petersen B."/>
            <person name="Wilson J."/>
        </authorList>
    </citation>
    <scope>NUCLEOTIDE SEQUENCE</scope>
    <source>
        <strain evidence="2">AA19_3_7</strain>
        <tissue evidence="2">Leaf</tissue>
    </source>
</reference>
<sequence length="104" mass="12057">STISDQRAITNKSSESPDFIKQPRICSQVESAVDNMYPDFRATDNHVTRNTSRVLKAFQNARVGSHVCHNVIITLIYRHYHIIMFVAYFAQQLLISCFIMRTFM</sequence>
<feature type="transmembrane region" description="Helical" evidence="1">
    <location>
        <begin position="82"/>
        <end position="103"/>
    </location>
</feature>
<evidence type="ECO:0000256" key="1">
    <source>
        <dbReference type="SAM" id="Phobius"/>
    </source>
</evidence>
<proteinExistence type="predicted"/>
<dbReference type="EMBL" id="JAMZMK010006813">
    <property type="protein sequence ID" value="KAI7747225.1"/>
    <property type="molecule type" value="Genomic_DNA"/>
</dbReference>
<dbReference type="AlphaFoldDB" id="A0AAD5CTV6"/>
<accession>A0AAD5CTV6</accession>
<comment type="caution">
    <text evidence="2">The sequence shown here is derived from an EMBL/GenBank/DDBJ whole genome shotgun (WGS) entry which is preliminary data.</text>
</comment>